<dbReference type="InterPro" id="IPR052168">
    <property type="entry name" value="Cytochrome_b561_oxidase"/>
</dbReference>
<comment type="cofactor">
    <cofactor evidence="1">
        <name>heme b</name>
        <dbReference type="ChEBI" id="CHEBI:60344"/>
    </cofactor>
</comment>
<keyword evidence="11 13" id="KW-0472">Membrane</keyword>
<dbReference type="GO" id="GO:0005886">
    <property type="term" value="C:plasma membrane"/>
    <property type="evidence" value="ECO:0007669"/>
    <property type="project" value="UniProtKB-SubCell"/>
</dbReference>
<dbReference type="RefSeq" id="WP_107665687.1">
    <property type="nucleotide sequence ID" value="NZ_PZKG01000173.1"/>
</dbReference>
<reference evidence="15 16" key="1">
    <citation type="submission" date="2018-03" db="EMBL/GenBank/DDBJ databases">
        <title>Cereibacter changlensis.</title>
        <authorList>
            <person name="Meyer T.E."/>
            <person name="Miller S."/>
            <person name="Lodha T."/>
            <person name="Gandham S."/>
            <person name="Chintalapati S."/>
            <person name="Chintalapati V.R."/>
        </authorList>
    </citation>
    <scope>NUCLEOTIDE SEQUENCE [LARGE SCALE GENOMIC DNA]</scope>
    <source>
        <strain evidence="15 16">JA139</strain>
    </source>
</reference>
<dbReference type="GO" id="GO:0022904">
    <property type="term" value="P:respiratory electron transport chain"/>
    <property type="evidence" value="ECO:0007669"/>
    <property type="project" value="InterPro"/>
</dbReference>
<feature type="domain" description="Cytochrome b561 bacterial/Ni-hydrogenase" evidence="14">
    <location>
        <begin position="7"/>
        <end position="160"/>
    </location>
</feature>
<feature type="transmembrane region" description="Helical" evidence="13">
    <location>
        <begin position="12"/>
        <end position="29"/>
    </location>
</feature>
<dbReference type="InterPro" id="IPR016174">
    <property type="entry name" value="Di-haem_cyt_TM"/>
</dbReference>
<dbReference type="Proteomes" id="UP000241010">
    <property type="component" value="Unassembled WGS sequence"/>
</dbReference>
<dbReference type="SUPFAM" id="SSF81342">
    <property type="entry name" value="Transmembrane di-heme cytochromes"/>
    <property type="match status" value="1"/>
</dbReference>
<dbReference type="GO" id="GO:0020037">
    <property type="term" value="F:heme binding"/>
    <property type="evidence" value="ECO:0007669"/>
    <property type="project" value="TreeGrafter"/>
</dbReference>
<evidence type="ECO:0000256" key="9">
    <source>
        <dbReference type="ARBA" id="ARBA00022989"/>
    </source>
</evidence>
<sequence>MTRKPGYSGLQIGLHWAVAALVLFNYLFGETMEEAFDAVYEEGQLASGLGYQLHVWVGLAVLAMASLRLALRAILGGGPAASSGPALLEKGAGAIHALLYGLMFAVPLLGAAAWYAGIEDAADLHVLAVDGLMILAGLHAAAALFHQFVLKDHRLLRMMRAR</sequence>
<evidence type="ECO:0000256" key="11">
    <source>
        <dbReference type="ARBA" id="ARBA00023136"/>
    </source>
</evidence>
<comment type="caution">
    <text evidence="15">The sequence shown here is derived from an EMBL/GenBank/DDBJ whole genome shotgun (WGS) entry which is preliminary data.</text>
</comment>
<keyword evidence="9 13" id="KW-1133">Transmembrane helix</keyword>
<evidence type="ECO:0000256" key="12">
    <source>
        <dbReference type="ARBA" id="ARBA00037975"/>
    </source>
</evidence>
<name>A0A2T4JQ00_9RHOB</name>
<keyword evidence="16" id="KW-1185">Reference proteome</keyword>
<evidence type="ECO:0000256" key="3">
    <source>
        <dbReference type="ARBA" id="ARBA00022448"/>
    </source>
</evidence>
<dbReference type="EMBL" id="PZKG01000173">
    <property type="protein sequence ID" value="PTE19837.1"/>
    <property type="molecule type" value="Genomic_DNA"/>
</dbReference>
<dbReference type="AlphaFoldDB" id="A0A2T4JQ00"/>
<proteinExistence type="inferred from homology"/>
<dbReference type="Pfam" id="PF01292">
    <property type="entry name" value="Ni_hydr_CYTB"/>
    <property type="match status" value="1"/>
</dbReference>
<dbReference type="GO" id="GO:0009055">
    <property type="term" value="F:electron transfer activity"/>
    <property type="evidence" value="ECO:0007669"/>
    <property type="project" value="InterPro"/>
</dbReference>
<accession>A0A2T4JQ00</accession>
<evidence type="ECO:0000259" key="14">
    <source>
        <dbReference type="Pfam" id="PF01292"/>
    </source>
</evidence>
<keyword evidence="8" id="KW-0249">Electron transport</keyword>
<dbReference type="InterPro" id="IPR011577">
    <property type="entry name" value="Cyt_b561_bac/Ni-Hgenase"/>
</dbReference>
<organism evidence="15 16">
    <name type="scientific">Cereibacter changlensis JA139</name>
    <dbReference type="NCBI Taxonomy" id="1188249"/>
    <lineage>
        <taxon>Bacteria</taxon>
        <taxon>Pseudomonadati</taxon>
        <taxon>Pseudomonadota</taxon>
        <taxon>Alphaproteobacteria</taxon>
        <taxon>Rhodobacterales</taxon>
        <taxon>Paracoccaceae</taxon>
        <taxon>Cereibacter</taxon>
    </lineage>
</organism>
<evidence type="ECO:0000256" key="8">
    <source>
        <dbReference type="ARBA" id="ARBA00022982"/>
    </source>
</evidence>
<evidence type="ECO:0000256" key="13">
    <source>
        <dbReference type="SAM" id="Phobius"/>
    </source>
</evidence>
<keyword evidence="6 13" id="KW-0812">Transmembrane</keyword>
<comment type="subcellular location">
    <subcellularLocation>
        <location evidence="2">Cell membrane</location>
        <topology evidence="2">Multi-pass membrane protein</topology>
    </subcellularLocation>
</comment>
<evidence type="ECO:0000313" key="16">
    <source>
        <dbReference type="Proteomes" id="UP000241010"/>
    </source>
</evidence>
<evidence type="ECO:0000256" key="4">
    <source>
        <dbReference type="ARBA" id="ARBA00022475"/>
    </source>
</evidence>
<protein>
    <submittedName>
        <fullName evidence="15">Cytochrome B562</fullName>
    </submittedName>
</protein>
<keyword evidence="10" id="KW-0408">Iron</keyword>
<evidence type="ECO:0000256" key="1">
    <source>
        <dbReference type="ARBA" id="ARBA00001970"/>
    </source>
</evidence>
<dbReference type="PANTHER" id="PTHR30529:SF1">
    <property type="entry name" value="CYTOCHROME B561 HOMOLOG 2"/>
    <property type="match status" value="1"/>
</dbReference>
<keyword evidence="3" id="KW-0813">Transport</keyword>
<evidence type="ECO:0000256" key="2">
    <source>
        <dbReference type="ARBA" id="ARBA00004651"/>
    </source>
</evidence>
<evidence type="ECO:0000256" key="10">
    <source>
        <dbReference type="ARBA" id="ARBA00023004"/>
    </source>
</evidence>
<comment type="similarity">
    <text evidence="12">Belongs to the cytochrome b561 family.</text>
</comment>
<feature type="transmembrane region" description="Helical" evidence="13">
    <location>
        <begin position="92"/>
        <end position="115"/>
    </location>
</feature>
<feature type="transmembrane region" description="Helical" evidence="13">
    <location>
        <begin position="49"/>
        <end position="71"/>
    </location>
</feature>
<evidence type="ECO:0000313" key="15">
    <source>
        <dbReference type="EMBL" id="PTE19837.1"/>
    </source>
</evidence>
<evidence type="ECO:0000256" key="5">
    <source>
        <dbReference type="ARBA" id="ARBA00022617"/>
    </source>
</evidence>
<keyword evidence="7" id="KW-0479">Metal-binding</keyword>
<evidence type="ECO:0000256" key="6">
    <source>
        <dbReference type="ARBA" id="ARBA00022692"/>
    </source>
</evidence>
<dbReference type="OrthoDB" id="8156287at2"/>
<feature type="transmembrane region" description="Helical" evidence="13">
    <location>
        <begin position="127"/>
        <end position="150"/>
    </location>
</feature>
<dbReference type="GO" id="GO:0046872">
    <property type="term" value="F:metal ion binding"/>
    <property type="evidence" value="ECO:0007669"/>
    <property type="project" value="UniProtKB-KW"/>
</dbReference>
<dbReference type="PANTHER" id="PTHR30529">
    <property type="entry name" value="CYTOCHROME B561"/>
    <property type="match status" value="1"/>
</dbReference>
<keyword evidence="5" id="KW-0349">Heme</keyword>
<gene>
    <name evidence="15" type="ORF">C5F48_20755</name>
</gene>
<keyword evidence="4" id="KW-1003">Cell membrane</keyword>
<evidence type="ECO:0000256" key="7">
    <source>
        <dbReference type="ARBA" id="ARBA00022723"/>
    </source>
</evidence>